<keyword evidence="1" id="KW-1133">Transmembrane helix</keyword>
<sequence>MRVAGEVLDKNGQEEFIPTTIHPTQLTKQPQQLLQMTSVNPSYTHPPSGPTVTYDPAADIIPVEQNDIIRLKIFVPLATLTAMFSNLVCALLIDPSMGDINDRYYTLLTPSKILIGFYWMVIFACQFGMAFMVVCTSNQRYRTEETKQTFVHAIGMTYVVALFGFALWPIFWVRQINPLAPLLVSFLLSPITLNLTCQTHTLPYLSSFCVHLVNNVLKAAELFVVSTVLLFVVFLLMTYTLHSIWKHSPPSFTSKPFSFMFIYIPVQLFQTVLFTVDLPQSILISLKWFRSPIDDTWEKHFSTHAWIIFGIVLLIGLSNAFTVYRAKDLIRMLAVVYLSIALLINSKGTLQKVADAPQVITALIAAAAGCVVCFIASFVDFGSGRNRIILQDEDEREEQLLRR</sequence>
<feature type="transmembrane region" description="Helical" evidence="1">
    <location>
        <begin position="222"/>
        <end position="245"/>
    </location>
</feature>
<dbReference type="Proteomes" id="UP000238274">
    <property type="component" value="Unassembled WGS sequence"/>
</dbReference>
<reference evidence="3" key="3">
    <citation type="journal article" date="2018" name="Mol. Plant Microbe Interact.">
        <title>Genome sequence resources for the wheat stripe rust pathogen (Puccinia striiformis f. sp. tritici) and the barley stripe rust pathogen (Puccinia striiformis f. sp. hordei).</title>
        <authorList>
            <person name="Xia C."/>
            <person name="Wang M."/>
            <person name="Yin C."/>
            <person name="Cornejo O.E."/>
            <person name="Hulbert S.H."/>
            <person name="Chen X."/>
        </authorList>
    </citation>
    <scope>NUCLEOTIDE SEQUENCE [LARGE SCALE GENOMIC DNA]</scope>
    <source>
        <strain evidence="3">93TX-2</strain>
    </source>
</reference>
<dbReference type="VEuPathDB" id="FungiDB:PSHT_12387"/>
<accession>A0A2S4UWS9</accession>
<protein>
    <submittedName>
        <fullName evidence="2">Uncharacterized protein</fullName>
    </submittedName>
</protein>
<reference evidence="3" key="2">
    <citation type="journal article" date="2018" name="BMC Genomics">
        <title>Genomic insights into host adaptation between the wheat stripe rust pathogen (Puccinia striiformis f. sp. tritici) and the barley stripe rust pathogen (Puccinia striiformis f. sp. hordei).</title>
        <authorList>
            <person name="Xia C."/>
            <person name="Wang M."/>
            <person name="Yin C."/>
            <person name="Cornejo O.E."/>
            <person name="Hulbert S.H."/>
            <person name="Chen X."/>
        </authorList>
    </citation>
    <scope>NUCLEOTIDE SEQUENCE [LARGE SCALE GENOMIC DNA]</scope>
    <source>
        <strain evidence="3">93TX-2</strain>
    </source>
</reference>
<feature type="transmembrane region" description="Helical" evidence="1">
    <location>
        <begin position="257"/>
        <end position="283"/>
    </location>
</feature>
<dbReference type="OrthoDB" id="3342455at2759"/>
<keyword evidence="1" id="KW-0812">Transmembrane</keyword>
<dbReference type="InterPro" id="IPR013920">
    <property type="entry name" value="DUF1774_fun"/>
</dbReference>
<keyword evidence="3" id="KW-1185">Reference proteome</keyword>
<keyword evidence="1" id="KW-0472">Membrane</keyword>
<feature type="transmembrane region" description="Helical" evidence="1">
    <location>
        <begin position="329"/>
        <end position="346"/>
    </location>
</feature>
<dbReference type="EMBL" id="PKSM01000226">
    <property type="protein sequence ID" value="POW01749.1"/>
    <property type="molecule type" value="Genomic_DNA"/>
</dbReference>
<feature type="transmembrane region" description="Helical" evidence="1">
    <location>
        <begin position="73"/>
        <end position="93"/>
    </location>
</feature>
<feature type="transmembrane region" description="Helical" evidence="1">
    <location>
        <begin position="113"/>
        <end position="137"/>
    </location>
</feature>
<evidence type="ECO:0000313" key="2">
    <source>
        <dbReference type="EMBL" id="POW01749.1"/>
    </source>
</evidence>
<feature type="transmembrane region" description="Helical" evidence="1">
    <location>
        <begin position="358"/>
        <end position="379"/>
    </location>
</feature>
<evidence type="ECO:0000313" key="3">
    <source>
        <dbReference type="Proteomes" id="UP000238274"/>
    </source>
</evidence>
<gene>
    <name evidence="2" type="ORF">PSHT_12387</name>
</gene>
<dbReference type="PANTHER" id="PTHR37992:SF1">
    <property type="entry name" value="DUF1774-DOMAIN-CONTAINING PROTEIN"/>
    <property type="match status" value="1"/>
</dbReference>
<dbReference type="AlphaFoldDB" id="A0A2S4UWS9"/>
<organism evidence="2 3">
    <name type="scientific">Puccinia striiformis</name>
    <dbReference type="NCBI Taxonomy" id="27350"/>
    <lineage>
        <taxon>Eukaryota</taxon>
        <taxon>Fungi</taxon>
        <taxon>Dikarya</taxon>
        <taxon>Basidiomycota</taxon>
        <taxon>Pucciniomycotina</taxon>
        <taxon>Pucciniomycetes</taxon>
        <taxon>Pucciniales</taxon>
        <taxon>Pucciniaceae</taxon>
        <taxon>Puccinia</taxon>
    </lineage>
</organism>
<reference evidence="2 3" key="1">
    <citation type="submission" date="2017-12" db="EMBL/GenBank/DDBJ databases">
        <title>Gene loss provides genomic basis for host adaptation in cereal stripe rust fungi.</title>
        <authorList>
            <person name="Xia C."/>
        </authorList>
    </citation>
    <scope>NUCLEOTIDE SEQUENCE [LARGE SCALE GENOMIC DNA]</scope>
    <source>
        <strain evidence="2 3">93TX-2</strain>
    </source>
</reference>
<dbReference type="PANTHER" id="PTHR37992">
    <property type="entry name" value="EXPRESSED PROTEIN"/>
    <property type="match status" value="1"/>
</dbReference>
<comment type="caution">
    <text evidence="2">The sequence shown here is derived from an EMBL/GenBank/DDBJ whole genome shotgun (WGS) entry which is preliminary data.</text>
</comment>
<name>A0A2S4UWS9_9BASI</name>
<proteinExistence type="predicted"/>
<evidence type="ECO:0000256" key="1">
    <source>
        <dbReference type="SAM" id="Phobius"/>
    </source>
</evidence>
<dbReference type="VEuPathDB" id="FungiDB:PSTT_12185"/>
<feature type="transmembrane region" description="Helical" evidence="1">
    <location>
        <begin position="303"/>
        <end position="322"/>
    </location>
</feature>
<feature type="transmembrane region" description="Helical" evidence="1">
    <location>
        <begin position="149"/>
        <end position="171"/>
    </location>
</feature>